<proteinExistence type="predicted"/>
<gene>
    <name evidence="2" type="ORF">L485_23270</name>
</gene>
<reference evidence="2 3" key="1">
    <citation type="journal article" date="2013" name="Genome Announc.">
        <title>Draft Genome Sequence of a Hexachlorocyclohexane-Degrading Bacterium, Sphingobium baderi Strain LL03T.</title>
        <authorList>
            <person name="Kaur J."/>
            <person name="Verma H."/>
            <person name="Tripathi C."/>
            <person name="Khurana J.P."/>
            <person name="Lal R."/>
        </authorList>
    </citation>
    <scope>NUCLEOTIDE SEQUENCE [LARGE SCALE GENOMIC DNA]</scope>
    <source>
        <strain evidence="2 3">LL03</strain>
    </source>
</reference>
<sequence length="108" mass="11897">MKAIRRFSSSARRAALPDPEPERRPPVVRLDPVQRIKEFPMIRTLIFGAIAGYVGKKLYDQGKLTAFKNDLTARYNQAKADIATQRADEPTSSTAPATTAAPVRPTVS</sequence>
<dbReference type="Proteomes" id="UP000015524">
    <property type="component" value="Unassembled WGS sequence"/>
</dbReference>
<dbReference type="AlphaFoldDB" id="T0HHF8"/>
<evidence type="ECO:0000313" key="2">
    <source>
        <dbReference type="EMBL" id="EQA96998.1"/>
    </source>
</evidence>
<protein>
    <submittedName>
        <fullName evidence="2">Uncharacterized protein</fullName>
    </submittedName>
</protein>
<dbReference type="EMBL" id="ATIB01000088">
    <property type="protein sequence ID" value="EQA96998.1"/>
    <property type="molecule type" value="Genomic_DNA"/>
</dbReference>
<dbReference type="PATRIC" id="fig|1114964.3.peg.4566"/>
<keyword evidence="3" id="KW-1185">Reference proteome</keyword>
<feature type="compositionally biased region" description="Low complexity" evidence="1">
    <location>
        <begin position="6"/>
        <end position="17"/>
    </location>
</feature>
<comment type="caution">
    <text evidence="2">The sequence shown here is derived from an EMBL/GenBank/DDBJ whole genome shotgun (WGS) entry which is preliminary data.</text>
</comment>
<evidence type="ECO:0000313" key="3">
    <source>
        <dbReference type="Proteomes" id="UP000015524"/>
    </source>
</evidence>
<evidence type="ECO:0000256" key="1">
    <source>
        <dbReference type="SAM" id="MobiDB-lite"/>
    </source>
</evidence>
<name>T0HHF8_9SPHN</name>
<feature type="region of interest" description="Disordered" evidence="1">
    <location>
        <begin position="82"/>
        <end position="108"/>
    </location>
</feature>
<feature type="region of interest" description="Disordered" evidence="1">
    <location>
        <begin position="1"/>
        <end position="27"/>
    </location>
</feature>
<accession>T0HHF8</accession>
<feature type="compositionally biased region" description="Low complexity" evidence="1">
    <location>
        <begin position="90"/>
        <end position="108"/>
    </location>
</feature>
<organism evidence="2 3">
    <name type="scientific">Sphingobium baderi LL03</name>
    <dbReference type="NCBI Taxonomy" id="1114964"/>
    <lineage>
        <taxon>Bacteria</taxon>
        <taxon>Pseudomonadati</taxon>
        <taxon>Pseudomonadota</taxon>
        <taxon>Alphaproteobacteria</taxon>
        <taxon>Sphingomonadales</taxon>
        <taxon>Sphingomonadaceae</taxon>
        <taxon>Sphingobium</taxon>
    </lineage>
</organism>